<evidence type="ECO:0000256" key="3">
    <source>
        <dbReference type="ARBA" id="ARBA00022525"/>
    </source>
</evidence>
<keyword evidence="5" id="KW-0378">Hydrolase</keyword>
<dbReference type="Pfam" id="PF03662">
    <property type="entry name" value="Glyco_hydro_79n"/>
    <property type="match status" value="1"/>
</dbReference>
<sequence>MSSCMKALVLFVFLTWSGLFCVSERVEVEIRSVTSIAKTDEDFICATLDLWPSTKCDYNQCPWPKVGLLDLDLKNKVLANAIKAFNPMRIRIGGSLEDQTVYKVGLVTKCPHFKNRKNIRRFGFSNGCITMERWDQLNHLFNETGAKVTFSLNALRGRKLEKKNSTLWVGNWNKLNAQEFMKYTIAKGYKIDSYELGNELSGPGVSAKVGAAQYGKDIIVLSNLVKKLYTNSSEQPKILGPGGFYDEDWFNEFLQVSGPGTVHGLTHHIYNLGAGVDADLINKVQDPFFLDQVAQTFKDVSESVKLYGPWTGAWVGESGGAYNSGGKHVSNTFADGFWYLDQLGMTSTFDHKVYCRQALIGGNYGLLNTTTFAPNPDYYGALLWHRLMGTRVLQVSQDASPYLRTYAHCSKHTKTGDITVLLINMSNSTTFIVNIRNDLNLYPSTLDGLPPREEYHLTPEGGNIQSEVVLLNDTPLKLTKSLDIPNLNPAFASPLDPIKVAPDSFVFAVLRSFGAPACSSS</sequence>
<dbReference type="GO" id="GO:0005765">
    <property type="term" value="C:lysosomal membrane"/>
    <property type="evidence" value="ECO:0007669"/>
    <property type="project" value="UniProtKB-SubCell"/>
</dbReference>
<dbReference type="FunFam" id="3.20.20.80:FF:000023">
    <property type="entry name" value="heparanase-like protein 3"/>
    <property type="match status" value="1"/>
</dbReference>
<gene>
    <name evidence="12" type="ORF">POM88_019116</name>
</gene>
<comment type="caution">
    <text evidence="12">The sequence shown here is derived from an EMBL/GenBank/DDBJ whole genome shotgun (WGS) entry which is preliminary data.</text>
</comment>
<evidence type="ECO:0000256" key="11">
    <source>
        <dbReference type="SAM" id="SignalP"/>
    </source>
</evidence>
<feature type="signal peptide" evidence="11">
    <location>
        <begin position="1"/>
        <end position="23"/>
    </location>
</feature>
<dbReference type="InterPro" id="IPR017853">
    <property type="entry name" value="GH"/>
</dbReference>
<comment type="function">
    <text evidence="10">Endoglycosidase which is a cell surface and extracellular matrix-degrading enzyme. Cleaves heparan sulfate proteoglycans (HSPGs) into heparan sulfate side chains and core proteoglycans.</text>
</comment>
<organism evidence="12 13">
    <name type="scientific">Heracleum sosnowskyi</name>
    <dbReference type="NCBI Taxonomy" id="360622"/>
    <lineage>
        <taxon>Eukaryota</taxon>
        <taxon>Viridiplantae</taxon>
        <taxon>Streptophyta</taxon>
        <taxon>Embryophyta</taxon>
        <taxon>Tracheophyta</taxon>
        <taxon>Spermatophyta</taxon>
        <taxon>Magnoliopsida</taxon>
        <taxon>eudicotyledons</taxon>
        <taxon>Gunneridae</taxon>
        <taxon>Pentapetalae</taxon>
        <taxon>asterids</taxon>
        <taxon>campanulids</taxon>
        <taxon>Apiales</taxon>
        <taxon>Apiaceae</taxon>
        <taxon>Apioideae</taxon>
        <taxon>apioid superclade</taxon>
        <taxon>Tordylieae</taxon>
        <taxon>Tordyliinae</taxon>
        <taxon>Heracleum</taxon>
    </lineage>
</organism>
<comment type="subcellular location">
    <subcellularLocation>
        <location evidence="9">Lysosome membrane</location>
        <topology evidence="9">Peripheral membrane protein</topology>
    </subcellularLocation>
    <subcellularLocation>
        <location evidence="1">Secreted</location>
    </subcellularLocation>
</comment>
<dbReference type="Gene3D" id="3.20.20.80">
    <property type="entry name" value="Glycosidases"/>
    <property type="match status" value="1"/>
</dbReference>
<keyword evidence="13" id="KW-1185">Reference proteome</keyword>
<reference evidence="12" key="2">
    <citation type="submission" date="2023-05" db="EMBL/GenBank/DDBJ databases">
        <authorList>
            <person name="Schelkunov M.I."/>
        </authorList>
    </citation>
    <scope>NUCLEOTIDE SEQUENCE</scope>
    <source>
        <strain evidence="12">Hsosn_3</strain>
        <tissue evidence="12">Leaf</tissue>
    </source>
</reference>
<accession>A0AAD8ITJ8</accession>
<reference evidence="12" key="1">
    <citation type="submission" date="2023-02" db="EMBL/GenBank/DDBJ databases">
        <title>Genome of toxic invasive species Heracleum sosnowskyi carries increased number of genes despite the absence of recent whole-genome duplications.</title>
        <authorList>
            <person name="Schelkunov M."/>
            <person name="Shtratnikova V."/>
            <person name="Makarenko M."/>
            <person name="Klepikova A."/>
            <person name="Omelchenko D."/>
            <person name="Novikova G."/>
            <person name="Obukhova E."/>
            <person name="Bogdanov V."/>
            <person name="Penin A."/>
            <person name="Logacheva M."/>
        </authorList>
    </citation>
    <scope>NUCLEOTIDE SEQUENCE</scope>
    <source>
        <strain evidence="12">Hsosn_3</strain>
        <tissue evidence="12">Leaf</tissue>
    </source>
</reference>
<evidence type="ECO:0000256" key="5">
    <source>
        <dbReference type="ARBA" id="ARBA00022801"/>
    </source>
</evidence>
<evidence type="ECO:0000256" key="9">
    <source>
        <dbReference type="ARBA" id="ARBA00023765"/>
    </source>
</evidence>
<comment type="similarity">
    <text evidence="2">Belongs to the glycosyl hydrolase 79 family.</text>
</comment>
<feature type="chain" id="PRO_5042216021" evidence="11">
    <location>
        <begin position="24"/>
        <end position="521"/>
    </location>
</feature>
<keyword evidence="7" id="KW-0325">Glycoprotein</keyword>
<evidence type="ECO:0000256" key="4">
    <source>
        <dbReference type="ARBA" id="ARBA00022729"/>
    </source>
</evidence>
<keyword evidence="8" id="KW-0458">Lysosome</keyword>
<evidence type="ECO:0000313" key="12">
    <source>
        <dbReference type="EMBL" id="KAK1390938.1"/>
    </source>
</evidence>
<keyword evidence="6" id="KW-0472">Membrane</keyword>
<keyword evidence="4 11" id="KW-0732">Signal</keyword>
<dbReference type="SUPFAM" id="SSF51445">
    <property type="entry name" value="(Trans)glycosidases"/>
    <property type="match status" value="1"/>
</dbReference>
<dbReference type="EMBL" id="JAUIZM010000004">
    <property type="protein sequence ID" value="KAK1390938.1"/>
    <property type="molecule type" value="Genomic_DNA"/>
</dbReference>
<dbReference type="GO" id="GO:0005576">
    <property type="term" value="C:extracellular region"/>
    <property type="evidence" value="ECO:0007669"/>
    <property type="project" value="UniProtKB-SubCell"/>
</dbReference>
<dbReference type="PANTHER" id="PTHR14363">
    <property type="entry name" value="HEPARANASE-RELATED"/>
    <property type="match status" value="1"/>
</dbReference>
<evidence type="ECO:0000256" key="7">
    <source>
        <dbReference type="ARBA" id="ARBA00023180"/>
    </source>
</evidence>
<protein>
    <submittedName>
        <fullName evidence="12">Heparanase-like protein 2</fullName>
    </submittedName>
</protein>
<keyword evidence="3" id="KW-0964">Secreted</keyword>
<dbReference type="Proteomes" id="UP001237642">
    <property type="component" value="Unassembled WGS sequence"/>
</dbReference>
<evidence type="ECO:0000256" key="2">
    <source>
        <dbReference type="ARBA" id="ARBA00009800"/>
    </source>
</evidence>
<evidence type="ECO:0000256" key="6">
    <source>
        <dbReference type="ARBA" id="ARBA00023136"/>
    </source>
</evidence>
<dbReference type="AlphaFoldDB" id="A0AAD8ITJ8"/>
<dbReference type="GO" id="GO:0009505">
    <property type="term" value="C:plant-type cell wall"/>
    <property type="evidence" value="ECO:0007669"/>
    <property type="project" value="TreeGrafter"/>
</dbReference>
<dbReference type="GO" id="GO:0004566">
    <property type="term" value="F:beta-glucuronidase activity"/>
    <property type="evidence" value="ECO:0007669"/>
    <property type="project" value="TreeGrafter"/>
</dbReference>
<evidence type="ECO:0000256" key="1">
    <source>
        <dbReference type="ARBA" id="ARBA00004613"/>
    </source>
</evidence>
<evidence type="ECO:0000256" key="8">
    <source>
        <dbReference type="ARBA" id="ARBA00023228"/>
    </source>
</evidence>
<dbReference type="InterPro" id="IPR005199">
    <property type="entry name" value="Glyco_hydro_79"/>
</dbReference>
<evidence type="ECO:0000256" key="10">
    <source>
        <dbReference type="ARBA" id="ARBA00055929"/>
    </source>
</evidence>
<proteinExistence type="inferred from homology"/>
<evidence type="ECO:0000313" key="13">
    <source>
        <dbReference type="Proteomes" id="UP001237642"/>
    </source>
</evidence>
<name>A0AAD8ITJ8_9APIA</name>
<dbReference type="PANTHER" id="PTHR14363:SF13">
    <property type="entry name" value="OS07G0598400 PROTEIN"/>
    <property type="match status" value="1"/>
</dbReference>